<name>A0A1I8EYV5_WUCBA</name>
<dbReference type="STRING" id="6293.A0A1I8EYV5"/>
<dbReference type="SUPFAM" id="SSF48065">
    <property type="entry name" value="DBL homology domain (DH-domain)"/>
    <property type="match status" value="1"/>
</dbReference>
<dbReference type="AlphaFoldDB" id="A0A1I8EYV5"/>
<accession>A0A1I8EYV5</accession>
<dbReference type="InterPro" id="IPR035899">
    <property type="entry name" value="DBL_dom_sf"/>
</dbReference>
<evidence type="ECO:0000313" key="1">
    <source>
        <dbReference type="WBParaSite" id="maker-PairedContig_6244-snap-gene-0.11-mRNA-1"/>
    </source>
</evidence>
<proteinExistence type="predicted"/>
<organism evidence="1">
    <name type="scientific">Wuchereria bancrofti</name>
    <dbReference type="NCBI Taxonomy" id="6293"/>
    <lineage>
        <taxon>Eukaryota</taxon>
        <taxon>Metazoa</taxon>
        <taxon>Ecdysozoa</taxon>
        <taxon>Nematoda</taxon>
        <taxon>Chromadorea</taxon>
        <taxon>Rhabditida</taxon>
        <taxon>Spirurina</taxon>
        <taxon>Spiruromorpha</taxon>
        <taxon>Filarioidea</taxon>
        <taxon>Onchocercidae</taxon>
        <taxon>Wuchereria</taxon>
    </lineage>
</organism>
<dbReference type="WBParaSite" id="maker-PairedContig_6244-snap-gene-0.11-mRNA-1">
    <property type="protein sequence ID" value="maker-PairedContig_6244-snap-gene-0.11-mRNA-1"/>
    <property type="gene ID" value="maker-PairedContig_6244-snap-gene-0.11"/>
</dbReference>
<reference evidence="1" key="1">
    <citation type="submission" date="2016-11" db="UniProtKB">
        <authorList>
            <consortium name="WormBaseParasite"/>
        </authorList>
    </citation>
    <scope>IDENTIFICATION</scope>
    <source>
        <strain evidence="1">pt0022</strain>
    </source>
</reference>
<protein>
    <submittedName>
        <fullName evidence="1">Uncharacterized protein</fullName>
    </submittedName>
</protein>
<dbReference type="Gene3D" id="1.20.900.10">
    <property type="entry name" value="Dbl homology (DH) domain"/>
    <property type="match status" value="1"/>
</dbReference>
<sequence>MLETKENYLRALKIVVQHKKFTWLIIRIQVSSVQLLNLNSGLLTKAEISQVFAKIPPPIDVHENICCTHQSYIMHWMNERLIGKLTLKLYKTIPIAKKCFVISLTYLYQITAESRVECQRNNLPDLLVRPI</sequence>